<gene>
    <name evidence="1" type="ORF">J2W36_001964</name>
</gene>
<comment type="caution">
    <text evidence="1">The sequence shown here is derived from an EMBL/GenBank/DDBJ whole genome shotgun (WGS) entry which is preliminary data.</text>
</comment>
<dbReference type="RefSeq" id="WP_307689530.1">
    <property type="nucleotide sequence ID" value="NZ_JAUSRO010000005.1"/>
</dbReference>
<dbReference type="EMBL" id="JAUSRO010000005">
    <property type="protein sequence ID" value="MDP9899713.1"/>
    <property type="molecule type" value="Genomic_DNA"/>
</dbReference>
<reference evidence="1 2" key="1">
    <citation type="submission" date="2023-07" db="EMBL/GenBank/DDBJ databases">
        <title>Sorghum-associated microbial communities from plants grown in Nebraska, USA.</title>
        <authorList>
            <person name="Schachtman D."/>
        </authorList>
    </citation>
    <scope>NUCLEOTIDE SEQUENCE [LARGE SCALE GENOMIC DNA]</scope>
    <source>
        <strain evidence="1 2">DS1607</strain>
    </source>
</reference>
<evidence type="ECO:0000313" key="1">
    <source>
        <dbReference type="EMBL" id="MDP9899713.1"/>
    </source>
</evidence>
<keyword evidence="2" id="KW-1185">Reference proteome</keyword>
<name>A0ABT9S5T1_9BURK</name>
<accession>A0ABT9S5T1</accession>
<protein>
    <submittedName>
        <fullName evidence="1">Uncharacterized protein</fullName>
    </submittedName>
</protein>
<sequence>MDYSITPRILPGLPGVGPPPRQFSATGLGMHSEGLVVEFGSAESWCWIGNFQPGMTKFSAIYADTESLEANVFAGGRGYRVNVESGELIAEFGGDIESVVEILNGEALLLCSSIGFELHRRAGGVIWRSRRVSWDGFRNLSIHVNKLTGEAWMFDDSWHSFTVVLETGAVEGGSYYEVRQ</sequence>
<dbReference type="Proteomes" id="UP001226867">
    <property type="component" value="Unassembled WGS sequence"/>
</dbReference>
<organism evidence="1 2">
    <name type="scientific">Variovorax ginsengisoli</name>
    <dbReference type="NCBI Taxonomy" id="363844"/>
    <lineage>
        <taxon>Bacteria</taxon>
        <taxon>Pseudomonadati</taxon>
        <taxon>Pseudomonadota</taxon>
        <taxon>Betaproteobacteria</taxon>
        <taxon>Burkholderiales</taxon>
        <taxon>Comamonadaceae</taxon>
        <taxon>Variovorax</taxon>
    </lineage>
</organism>
<evidence type="ECO:0000313" key="2">
    <source>
        <dbReference type="Proteomes" id="UP001226867"/>
    </source>
</evidence>
<proteinExistence type="predicted"/>